<feature type="transmembrane region" description="Helical" evidence="9">
    <location>
        <begin position="698"/>
        <end position="721"/>
    </location>
</feature>
<proteinExistence type="inferred from homology"/>
<dbReference type="FunFam" id="2.60.40.10:FF:000188">
    <property type="entry name" value="Interleukin-1 receptor accessory protein-like 1"/>
    <property type="match status" value="2"/>
</dbReference>
<dbReference type="InterPro" id="IPR007110">
    <property type="entry name" value="Ig-like_dom"/>
</dbReference>
<reference evidence="13" key="1">
    <citation type="submission" date="2025-08" db="UniProtKB">
        <authorList>
            <consortium name="RefSeq"/>
        </authorList>
    </citation>
    <scope>IDENTIFICATION</scope>
</reference>
<dbReference type="GeneID" id="105890458"/>
<protein>
    <submittedName>
        <fullName evidence="13">Uncharacterized protein LOC105890458</fullName>
    </submittedName>
</protein>
<dbReference type="PANTHER" id="PTHR11890">
    <property type="entry name" value="INTERLEUKIN-1 RECEPTOR FAMILY MEMBER"/>
    <property type="match status" value="1"/>
</dbReference>
<keyword evidence="2 10" id="KW-0732">Signal</keyword>
<comment type="similarity">
    <text evidence="1">Belongs to the interleukin-1 receptor family.</text>
</comment>
<gene>
    <name evidence="13" type="primary">LOC105890458</name>
</gene>
<feature type="domain" description="Ig-like" evidence="11">
    <location>
        <begin position="209"/>
        <end position="303"/>
    </location>
</feature>
<feature type="transmembrane region" description="Helical" evidence="9">
    <location>
        <begin position="310"/>
        <end position="333"/>
    </location>
</feature>
<keyword evidence="9" id="KW-1133">Transmembrane helix</keyword>
<dbReference type="Proteomes" id="UP000515152">
    <property type="component" value="Chromosome 8"/>
</dbReference>
<dbReference type="PRINTS" id="PR01537">
    <property type="entry name" value="INTRLKN1R1F"/>
</dbReference>
<keyword evidence="12" id="KW-1185">Reference proteome</keyword>
<dbReference type="PANTHER" id="PTHR11890:SF26">
    <property type="entry name" value="INTERLEUKIN-1 RECEPTOR TYPE 1"/>
    <property type="match status" value="1"/>
</dbReference>
<dbReference type="InterPro" id="IPR013783">
    <property type="entry name" value="Ig-like_fold"/>
</dbReference>
<dbReference type="PROSITE" id="PS50835">
    <property type="entry name" value="IG_LIKE"/>
    <property type="match status" value="6"/>
</dbReference>
<dbReference type="AlphaFoldDB" id="A0A6P8FZG4"/>
<feature type="domain" description="Ig-like" evidence="11">
    <location>
        <begin position="411"/>
        <end position="484"/>
    </location>
</feature>
<dbReference type="Gene3D" id="2.60.40.10">
    <property type="entry name" value="Immunoglobulins"/>
    <property type="match status" value="6"/>
</dbReference>
<evidence type="ECO:0000256" key="10">
    <source>
        <dbReference type="SAM" id="SignalP"/>
    </source>
</evidence>
<evidence type="ECO:0000256" key="8">
    <source>
        <dbReference type="ARBA" id="ARBA00023319"/>
    </source>
</evidence>
<keyword evidence="7" id="KW-0325">Glycoprotein</keyword>
<feature type="domain" description="Ig-like" evidence="11">
    <location>
        <begin position="99"/>
        <end position="196"/>
    </location>
</feature>
<keyword evidence="4" id="KW-0378">Hydrolase</keyword>
<evidence type="ECO:0000256" key="1">
    <source>
        <dbReference type="ARBA" id="ARBA00009752"/>
    </source>
</evidence>
<evidence type="ECO:0000256" key="7">
    <source>
        <dbReference type="ARBA" id="ARBA00023180"/>
    </source>
</evidence>
<dbReference type="GO" id="GO:0007165">
    <property type="term" value="P:signal transduction"/>
    <property type="evidence" value="ECO:0007669"/>
    <property type="project" value="InterPro"/>
</dbReference>
<dbReference type="InterPro" id="IPR000157">
    <property type="entry name" value="TIR_dom"/>
</dbReference>
<keyword evidence="6" id="KW-1015">Disulfide bond</keyword>
<dbReference type="Pfam" id="PF01582">
    <property type="entry name" value="TIR"/>
    <property type="match status" value="1"/>
</dbReference>
<keyword evidence="5" id="KW-0520">NAD</keyword>
<name>A0A6P8FZG4_CLUHA</name>
<dbReference type="SMART" id="SM00409">
    <property type="entry name" value="IG"/>
    <property type="match status" value="6"/>
</dbReference>
<dbReference type="KEGG" id="char:105890458"/>
<dbReference type="InterPro" id="IPR036179">
    <property type="entry name" value="Ig-like_dom_sf"/>
</dbReference>
<feature type="domain" description="Ig-like" evidence="11">
    <location>
        <begin position="489"/>
        <end position="586"/>
    </location>
</feature>
<keyword evidence="8" id="KW-0393">Immunoglobulin domain</keyword>
<dbReference type="GO" id="GO:0016787">
    <property type="term" value="F:hydrolase activity"/>
    <property type="evidence" value="ECO:0007669"/>
    <property type="project" value="UniProtKB-KW"/>
</dbReference>
<dbReference type="SUPFAM" id="SSF52200">
    <property type="entry name" value="Toll/Interleukin receptor TIR domain"/>
    <property type="match status" value="1"/>
</dbReference>
<evidence type="ECO:0000256" key="9">
    <source>
        <dbReference type="SAM" id="Phobius"/>
    </source>
</evidence>
<evidence type="ECO:0000259" key="11">
    <source>
        <dbReference type="PROSITE" id="PS50835"/>
    </source>
</evidence>
<feature type="domain" description="Ig-like" evidence="11">
    <location>
        <begin position="21"/>
        <end position="94"/>
    </location>
</feature>
<dbReference type="SUPFAM" id="SSF48726">
    <property type="entry name" value="Immunoglobulin"/>
    <property type="match status" value="4"/>
</dbReference>
<feature type="domain" description="Ig-like" evidence="11">
    <location>
        <begin position="599"/>
        <end position="691"/>
    </location>
</feature>
<organism evidence="12 13">
    <name type="scientific">Clupea harengus</name>
    <name type="common">Atlantic herring</name>
    <dbReference type="NCBI Taxonomy" id="7950"/>
    <lineage>
        <taxon>Eukaryota</taxon>
        <taxon>Metazoa</taxon>
        <taxon>Chordata</taxon>
        <taxon>Craniata</taxon>
        <taxon>Vertebrata</taxon>
        <taxon>Euteleostomi</taxon>
        <taxon>Actinopterygii</taxon>
        <taxon>Neopterygii</taxon>
        <taxon>Teleostei</taxon>
        <taxon>Clupei</taxon>
        <taxon>Clupeiformes</taxon>
        <taxon>Clupeoidei</taxon>
        <taxon>Clupeidae</taxon>
        <taxon>Clupea</taxon>
    </lineage>
</organism>
<evidence type="ECO:0000313" key="12">
    <source>
        <dbReference type="Proteomes" id="UP000515152"/>
    </source>
</evidence>
<dbReference type="RefSeq" id="XP_031428587.1">
    <property type="nucleotide sequence ID" value="XM_031572727.2"/>
</dbReference>
<dbReference type="OrthoDB" id="9940746at2759"/>
<sequence length="970" mass="109333">MTWRLGRAQALLAVMLLLGSPSLAEEYHVDAIYNISVGHAMRLPCDDVENGESRNVMWRRKGGVPLDTDAGVEVRGNAIWFLPAQAKHSGVYECNGTYPFHIQLNVDSGSCPEADFDVDRTLHTSGILNCRVNHISRFINTTITWLKECKPLEKDHIFIKPTQLRLKSVEKTDAGNYTCVLHFNREGRNYTSARTTRLQVHVITEPSKPQIIVPANETRVVEMGSRQELRCEVIAVSDEFTTVMWNISDSDSDSDFNISKVDIEGRHVTTLTIFKVQPKFLEVPFICVAQNSMGLTRSQILLTQANHRSFYWLVVVVSLCGLVMLGVLLYRFFKLDLVLFYRSHCPRLHQHSGLLDSSLLTHFVGLKLGFNNCSLVRWCRGPIATCQVPAMTWRLGRAQALLAVMLLLGSPSLAEKYHVDVTYNIIVGHAMRLPCGDAENGEIRNVMWRRKGGVPLDTDAGVEVRGNAIWFLPAQAKHSGVYECNGTYPFHIQLNVDSGSCPEADFDVGRTLHTSGILNCRVNHISRFINTTITWLKECKPLEKDHIFIKPTRLRIKSVEKTDAGNYTCMLHFNREGRNYTSARTTRLKVHVITEPSKPQIIVPANETRVVEMGSRQELRCEVIAVSDESTNVMWNISDSDSDFNISKVDIEGKHVTTLTIFKVQPKFLEVPFICVAQNSMGLTRSQILLTQANHRSFYWLVVVVSLCGLVMLGVLLYRFFKLDLVLFYRSHCPRLHQRSGPLHCTVPGSVSMLHGISMAMTFALRILPEVLENKHGYKLFIRGRDDSLGEEVFDVIEDALKKSRRFVIVLDGDTHTATDAPTHTEPNTHTHMATHALTHNETDTHTHADRETHTSISAETITGTDGPMLLDTHTHTHTVPQAVSSVCVEGFEQSVGLYDALVSSGPKVIVIQTGQGEITLPPSLSLHTHSKRTLRWRTHTHTHSQRRFWKKLRYLMPVAQRPSHKPYLA</sequence>
<dbReference type="InterPro" id="IPR015621">
    <property type="entry name" value="IL-1_rcpt_fam"/>
</dbReference>
<keyword evidence="9" id="KW-0812">Transmembrane</keyword>
<dbReference type="Gene3D" id="3.40.50.10140">
    <property type="entry name" value="Toll/interleukin-1 receptor homology (TIR) domain"/>
    <property type="match status" value="1"/>
</dbReference>
<accession>A0A6P8FZG4</accession>
<evidence type="ECO:0000256" key="4">
    <source>
        <dbReference type="ARBA" id="ARBA00022801"/>
    </source>
</evidence>
<evidence type="ECO:0000313" key="13">
    <source>
        <dbReference type="RefSeq" id="XP_031428587.1"/>
    </source>
</evidence>
<dbReference type="SMART" id="SM00408">
    <property type="entry name" value="IGc2"/>
    <property type="match status" value="4"/>
</dbReference>
<feature type="signal peptide" evidence="10">
    <location>
        <begin position="1"/>
        <end position="24"/>
    </location>
</feature>
<evidence type="ECO:0000256" key="2">
    <source>
        <dbReference type="ARBA" id="ARBA00022729"/>
    </source>
</evidence>
<evidence type="ECO:0000256" key="6">
    <source>
        <dbReference type="ARBA" id="ARBA00023157"/>
    </source>
</evidence>
<evidence type="ECO:0000256" key="5">
    <source>
        <dbReference type="ARBA" id="ARBA00023027"/>
    </source>
</evidence>
<evidence type="ECO:0000256" key="3">
    <source>
        <dbReference type="ARBA" id="ARBA00022737"/>
    </source>
</evidence>
<feature type="chain" id="PRO_5028080716" evidence="10">
    <location>
        <begin position="25"/>
        <end position="970"/>
    </location>
</feature>
<dbReference type="InterPro" id="IPR003599">
    <property type="entry name" value="Ig_sub"/>
</dbReference>
<keyword evidence="9" id="KW-0472">Membrane</keyword>
<keyword evidence="3" id="KW-0677">Repeat</keyword>
<dbReference type="InterPro" id="IPR003598">
    <property type="entry name" value="Ig_sub2"/>
</dbReference>
<dbReference type="InterPro" id="IPR035897">
    <property type="entry name" value="Toll_tir_struct_dom_sf"/>
</dbReference>